<name>C6XAN0_METGS</name>
<dbReference type="HOGENOM" id="CLU_2554354_0_0_4"/>
<reference evidence="3" key="1">
    <citation type="submission" date="2009-07" db="EMBL/GenBank/DDBJ databases">
        <title>Complete sequence of chromosome of Methylovorus sp. SIP3-4.</title>
        <authorList>
            <person name="Lucas S."/>
            <person name="Copeland A."/>
            <person name="Lapidus A."/>
            <person name="Glavina del Rio T."/>
            <person name="Tice H."/>
            <person name="Bruce D."/>
            <person name="Goodwin L."/>
            <person name="Pitluck S."/>
            <person name="Clum A."/>
            <person name="Larimer F."/>
            <person name="Land M."/>
            <person name="Hauser L."/>
            <person name="Kyrpides N."/>
            <person name="Mikhailova N."/>
            <person name="Kayluzhnaya M."/>
            <person name="Chistoserdova L."/>
        </authorList>
    </citation>
    <scope>NUCLEOTIDE SEQUENCE [LARGE SCALE GENOMIC DNA]</scope>
    <source>
        <strain evidence="3">SIP3-4</strain>
    </source>
</reference>
<protein>
    <submittedName>
        <fullName evidence="2">Uncharacterized protein</fullName>
    </submittedName>
</protein>
<keyword evidence="3" id="KW-1185">Reference proteome</keyword>
<accession>C6XAN0</accession>
<gene>
    <name evidence="2" type="ordered locus">Msip34_0714</name>
</gene>
<dbReference type="EMBL" id="CP001674">
    <property type="protein sequence ID" value="ACT49962.1"/>
    <property type="molecule type" value="Genomic_DNA"/>
</dbReference>
<evidence type="ECO:0000313" key="3">
    <source>
        <dbReference type="Proteomes" id="UP000002743"/>
    </source>
</evidence>
<feature type="transmembrane region" description="Helical" evidence="1">
    <location>
        <begin position="32"/>
        <end position="52"/>
    </location>
</feature>
<dbReference type="eggNOG" id="ENOG5032Q6X">
    <property type="taxonomic scope" value="Bacteria"/>
</dbReference>
<keyword evidence="1" id="KW-0472">Membrane</keyword>
<sequence precursor="true">MLIKFFILFAIPFVFTAFSAGLGWFANESDGAMLTGTTGFVVSAAWAFYSWATSPLHRRQPISRQSANRSPAATVKIARLKAC</sequence>
<dbReference type="STRING" id="582744.Msip34_0714"/>
<dbReference type="Proteomes" id="UP000002743">
    <property type="component" value="Chromosome"/>
</dbReference>
<dbReference type="KEGG" id="mei:Msip34_0714"/>
<feature type="transmembrane region" description="Helical" evidence="1">
    <location>
        <begin position="5"/>
        <end position="26"/>
    </location>
</feature>
<organism evidence="2 3">
    <name type="scientific">Methylovorus glucosotrophus (strain SIP3-4)</name>
    <dbReference type="NCBI Taxonomy" id="582744"/>
    <lineage>
        <taxon>Bacteria</taxon>
        <taxon>Pseudomonadati</taxon>
        <taxon>Pseudomonadota</taxon>
        <taxon>Betaproteobacteria</taxon>
        <taxon>Nitrosomonadales</taxon>
        <taxon>Methylophilaceae</taxon>
        <taxon>Methylovorus</taxon>
    </lineage>
</organism>
<reference evidence="2 3" key="2">
    <citation type="journal article" date="2011" name="J. Bacteriol.">
        <title>Genomes of three methylotrophs from a single niche uncover genetic and metabolic divergence of Methylophilaceae.</title>
        <authorList>
            <person name="Lapidus A."/>
            <person name="Clum A."/>
            <person name="Labutti K."/>
            <person name="Kaluzhnaya M.G."/>
            <person name="Lim S."/>
            <person name="Beck D.A."/>
            <person name="Glavina Del Rio T."/>
            <person name="Nolan M."/>
            <person name="Mavromatis K."/>
            <person name="Huntemann M."/>
            <person name="Lucas S."/>
            <person name="Lidstrom M.E."/>
            <person name="Ivanova N."/>
            <person name="Chistoserdova L."/>
        </authorList>
    </citation>
    <scope>NUCLEOTIDE SEQUENCE [LARGE SCALE GENOMIC DNA]</scope>
    <source>
        <strain evidence="2 3">SIP3-4</strain>
    </source>
</reference>
<evidence type="ECO:0000256" key="1">
    <source>
        <dbReference type="SAM" id="Phobius"/>
    </source>
</evidence>
<dbReference type="OrthoDB" id="8537659at2"/>
<keyword evidence="1" id="KW-0812">Transmembrane</keyword>
<keyword evidence="1" id="KW-1133">Transmembrane helix</keyword>
<proteinExistence type="predicted"/>
<evidence type="ECO:0000313" key="2">
    <source>
        <dbReference type="EMBL" id="ACT49962.1"/>
    </source>
</evidence>
<dbReference type="AlphaFoldDB" id="C6XAN0"/>